<dbReference type="Gene3D" id="3.20.20.370">
    <property type="entry name" value="Glycoside hydrolase/deacetylase"/>
    <property type="match status" value="1"/>
</dbReference>
<evidence type="ECO:0000313" key="5">
    <source>
        <dbReference type="EMBL" id="RFN59578.1"/>
    </source>
</evidence>
<reference evidence="5 6" key="1">
    <citation type="journal article" date="2007" name="Int. J. Syst. Evol. Microbiol.">
        <title>Marixanthomonas ophiurae gen. nov., sp. nov., a marine bacterium of the family Flavobacteriaceae isolated from a deep-sea brittle star.</title>
        <authorList>
            <person name="Romanenko L.A."/>
            <person name="Uchino M."/>
            <person name="Frolova G.M."/>
            <person name="Mikhailov V.V."/>
        </authorList>
    </citation>
    <scope>NUCLEOTIDE SEQUENCE [LARGE SCALE GENOMIC DNA]</scope>
    <source>
        <strain evidence="5 6">KMM 3046</strain>
    </source>
</reference>
<sequence length="254" mass="28703">MLKFGQITVVATIALLTIGVIDFFFKISPILYVTILLLWFLIVALGSFTMRWQIFTTAFTKGNQNKKQVAITFDDGPNAEFTPQILQILKAYNAKATFFCIGKHIEKYLGIVQQILAEGHTIGNHSYSHATNFGFFRKTRIVQELSKTDALIKKITGSTNTLFRPPYGVTNPSIAKAVKETNHTIIGWNVRSYDTVIKNPTKVLNRLKKRLSPGSIILLHDTHSRCPEIVERLLQFLKKEGYEAVTIETLLTKN</sequence>
<dbReference type="Pfam" id="PF01522">
    <property type="entry name" value="Polysacc_deac_1"/>
    <property type="match status" value="1"/>
</dbReference>
<keyword evidence="3" id="KW-0812">Transmembrane</keyword>
<dbReference type="Proteomes" id="UP000261082">
    <property type="component" value="Unassembled WGS sequence"/>
</dbReference>
<feature type="transmembrane region" description="Helical" evidence="3">
    <location>
        <begin position="7"/>
        <end position="25"/>
    </location>
</feature>
<evidence type="ECO:0000256" key="2">
    <source>
        <dbReference type="ARBA" id="ARBA00022801"/>
    </source>
</evidence>
<dbReference type="PROSITE" id="PS51677">
    <property type="entry name" value="NODB"/>
    <property type="match status" value="1"/>
</dbReference>
<evidence type="ECO:0000256" key="3">
    <source>
        <dbReference type="SAM" id="Phobius"/>
    </source>
</evidence>
<dbReference type="SUPFAM" id="SSF88713">
    <property type="entry name" value="Glycoside hydrolase/deacetylase"/>
    <property type="match status" value="1"/>
</dbReference>
<keyword evidence="3" id="KW-1133">Transmembrane helix</keyword>
<accession>A0A3E1QBT0</accession>
<dbReference type="CDD" id="cd10917">
    <property type="entry name" value="CE4_NodB_like_6s_7s"/>
    <property type="match status" value="1"/>
</dbReference>
<dbReference type="InterPro" id="IPR002509">
    <property type="entry name" value="NODB_dom"/>
</dbReference>
<dbReference type="OrthoDB" id="9812065at2"/>
<name>A0A3E1QBT0_9FLAO</name>
<keyword evidence="3" id="KW-0472">Membrane</keyword>
<dbReference type="GO" id="GO:0016020">
    <property type="term" value="C:membrane"/>
    <property type="evidence" value="ECO:0007669"/>
    <property type="project" value="TreeGrafter"/>
</dbReference>
<dbReference type="EMBL" id="QVID01000001">
    <property type="protein sequence ID" value="RFN59578.1"/>
    <property type="molecule type" value="Genomic_DNA"/>
</dbReference>
<gene>
    <name evidence="5" type="ORF">DZ858_05825</name>
</gene>
<feature type="domain" description="NodB homology" evidence="4">
    <location>
        <begin position="67"/>
        <end position="245"/>
    </location>
</feature>
<keyword evidence="2" id="KW-0378">Hydrolase</keyword>
<proteinExistence type="predicted"/>
<keyword evidence="6" id="KW-1185">Reference proteome</keyword>
<protein>
    <submittedName>
        <fullName evidence="5">Polysaccharide deacetylase family protein</fullName>
    </submittedName>
</protein>
<evidence type="ECO:0000313" key="6">
    <source>
        <dbReference type="Proteomes" id="UP000261082"/>
    </source>
</evidence>
<dbReference type="InterPro" id="IPR011330">
    <property type="entry name" value="Glyco_hydro/deAcase_b/a-brl"/>
</dbReference>
<keyword evidence="1" id="KW-0479">Metal-binding</keyword>
<dbReference type="InterPro" id="IPR050248">
    <property type="entry name" value="Polysacc_deacetylase_ArnD"/>
</dbReference>
<organism evidence="5 6">
    <name type="scientific">Marixanthomonas ophiurae</name>
    <dbReference type="NCBI Taxonomy" id="387659"/>
    <lineage>
        <taxon>Bacteria</taxon>
        <taxon>Pseudomonadati</taxon>
        <taxon>Bacteroidota</taxon>
        <taxon>Flavobacteriia</taxon>
        <taxon>Flavobacteriales</taxon>
        <taxon>Flavobacteriaceae</taxon>
        <taxon>Marixanthomonas</taxon>
    </lineage>
</organism>
<evidence type="ECO:0000256" key="1">
    <source>
        <dbReference type="ARBA" id="ARBA00022723"/>
    </source>
</evidence>
<feature type="transmembrane region" description="Helical" evidence="3">
    <location>
        <begin position="31"/>
        <end position="50"/>
    </location>
</feature>
<dbReference type="GO" id="GO:0005975">
    <property type="term" value="P:carbohydrate metabolic process"/>
    <property type="evidence" value="ECO:0007669"/>
    <property type="project" value="InterPro"/>
</dbReference>
<comment type="caution">
    <text evidence="5">The sequence shown here is derived from an EMBL/GenBank/DDBJ whole genome shotgun (WGS) entry which is preliminary data.</text>
</comment>
<dbReference type="GO" id="GO:0046872">
    <property type="term" value="F:metal ion binding"/>
    <property type="evidence" value="ECO:0007669"/>
    <property type="project" value="UniProtKB-KW"/>
</dbReference>
<evidence type="ECO:0000259" key="4">
    <source>
        <dbReference type="PROSITE" id="PS51677"/>
    </source>
</evidence>
<dbReference type="PANTHER" id="PTHR10587:SF133">
    <property type="entry name" value="CHITIN DEACETYLASE 1-RELATED"/>
    <property type="match status" value="1"/>
</dbReference>
<dbReference type="PANTHER" id="PTHR10587">
    <property type="entry name" value="GLYCOSYL TRANSFERASE-RELATED"/>
    <property type="match status" value="1"/>
</dbReference>
<dbReference type="GO" id="GO:0016810">
    <property type="term" value="F:hydrolase activity, acting on carbon-nitrogen (but not peptide) bonds"/>
    <property type="evidence" value="ECO:0007669"/>
    <property type="project" value="InterPro"/>
</dbReference>
<dbReference type="RefSeq" id="WP_117158640.1">
    <property type="nucleotide sequence ID" value="NZ_QVID01000001.1"/>
</dbReference>
<dbReference type="AlphaFoldDB" id="A0A3E1QBT0"/>